<dbReference type="AlphaFoldDB" id="X1HTM1"/>
<comment type="caution">
    <text evidence="1">The sequence shown here is derived from an EMBL/GenBank/DDBJ whole genome shotgun (WGS) entry which is preliminary data.</text>
</comment>
<proteinExistence type="predicted"/>
<evidence type="ECO:0000313" key="1">
    <source>
        <dbReference type="EMBL" id="GAH73486.1"/>
    </source>
</evidence>
<gene>
    <name evidence="1" type="ORF">S03H2_53370</name>
</gene>
<organism evidence="1">
    <name type="scientific">marine sediment metagenome</name>
    <dbReference type="NCBI Taxonomy" id="412755"/>
    <lineage>
        <taxon>unclassified sequences</taxon>
        <taxon>metagenomes</taxon>
        <taxon>ecological metagenomes</taxon>
    </lineage>
</organism>
<name>X1HTM1_9ZZZZ</name>
<accession>X1HTM1</accession>
<protein>
    <submittedName>
        <fullName evidence="1">Uncharacterized protein</fullName>
    </submittedName>
</protein>
<feature type="non-terminal residue" evidence="1">
    <location>
        <position position="1"/>
    </location>
</feature>
<reference evidence="1" key="1">
    <citation type="journal article" date="2014" name="Front. Microbiol.">
        <title>High frequency of phylogenetically diverse reductive dehalogenase-homologous genes in deep subseafloor sedimentary metagenomes.</title>
        <authorList>
            <person name="Kawai M."/>
            <person name="Futagami T."/>
            <person name="Toyoda A."/>
            <person name="Takaki Y."/>
            <person name="Nishi S."/>
            <person name="Hori S."/>
            <person name="Arai W."/>
            <person name="Tsubouchi T."/>
            <person name="Morono Y."/>
            <person name="Uchiyama I."/>
            <person name="Ito T."/>
            <person name="Fujiyama A."/>
            <person name="Inagaki F."/>
            <person name="Takami H."/>
        </authorList>
    </citation>
    <scope>NUCLEOTIDE SEQUENCE</scope>
    <source>
        <strain evidence="1">Expedition CK06-06</strain>
    </source>
</reference>
<dbReference type="EMBL" id="BARU01033967">
    <property type="protein sequence ID" value="GAH73486.1"/>
    <property type="molecule type" value="Genomic_DNA"/>
</dbReference>
<sequence>EKAPPSYRGKALDEIMKDIVGDDFSDEDFRIRIGQNLRDGRIRLIIAVDELIEQLRATVTFLNSHSNFDILLLQVTDFEESKTKKVLVPMLFGYATKSAERGSRETKLWNEDSFLDDTKGRCEPKIADTVIKLYEFTKDNADEISWGKGATYGSFTFRKTSHGILVSIFAITSTGSGWVCFGELVGKGVKEELIQTLRIKLNEIPGINIPEDVIKLGKFPPIAVEALMKADNLNNFQDAVLALCQEIEKV</sequence>